<dbReference type="SUPFAM" id="SSF81665">
    <property type="entry name" value="Calcium ATPase, transmembrane domain M"/>
    <property type="match status" value="1"/>
</dbReference>
<dbReference type="Gene3D" id="1.20.1110.10">
    <property type="entry name" value="Calcium-transporting ATPase, transmembrane domain"/>
    <property type="match status" value="1"/>
</dbReference>
<dbReference type="PANTHER" id="PTHR42861">
    <property type="entry name" value="CALCIUM-TRANSPORTING ATPASE"/>
    <property type="match status" value="1"/>
</dbReference>
<organism evidence="3 4">
    <name type="scientific">Aspergillus pseudoustus</name>
    <dbReference type="NCBI Taxonomy" id="1810923"/>
    <lineage>
        <taxon>Eukaryota</taxon>
        <taxon>Fungi</taxon>
        <taxon>Dikarya</taxon>
        <taxon>Ascomycota</taxon>
        <taxon>Pezizomycotina</taxon>
        <taxon>Eurotiomycetes</taxon>
        <taxon>Eurotiomycetidae</taxon>
        <taxon>Eurotiales</taxon>
        <taxon>Aspergillaceae</taxon>
        <taxon>Aspergillus</taxon>
        <taxon>Aspergillus subgen. Nidulantes</taxon>
    </lineage>
</organism>
<keyword evidence="1" id="KW-1133">Transmembrane helix</keyword>
<sequence>MANDKAADPGGVRPGHAELSQPAYCLPYEVVLKEIGTDLDEGLTKDEAARRLQQYGQNKLDEGEGVSVVKILVRQVANAMMLVLILAMAVSFGIQSWIEGGVISAVIVLNIVVGFFQEYAAEKTMESLHNLSSPTGTVTRSGETFSVPSQDLVPGDMVELRTGDTIPADIR</sequence>
<evidence type="ECO:0000256" key="1">
    <source>
        <dbReference type="SAM" id="Phobius"/>
    </source>
</evidence>
<dbReference type="InterPro" id="IPR008250">
    <property type="entry name" value="ATPase_P-typ_transduc_dom_A_sf"/>
</dbReference>
<dbReference type="InterPro" id="IPR023298">
    <property type="entry name" value="ATPase_P-typ_TM_dom_sf"/>
</dbReference>
<protein>
    <recommendedName>
        <fullName evidence="2">Cation-transporting P-type ATPase N-terminal domain-containing protein</fullName>
    </recommendedName>
</protein>
<dbReference type="Pfam" id="PF00690">
    <property type="entry name" value="Cation_ATPase_N"/>
    <property type="match status" value="1"/>
</dbReference>
<dbReference type="Gene3D" id="2.70.150.10">
    <property type="entry name" value="Calcium-transporting ATPase, cytoplasmic transduction domain A"/>
    <property type="match status" value="1"/>
</dbReference>
<gene>
    <name evidence="3" type="ORF">BJY01DRAFT_13492</name>
</gene>
<evidence type="ECO:0000259" key="2">
    <source>
        <dbReference type="SMART" id="SM00831"/>
    </source>
</evidence>
<dbReference type="Pfam" id="PF00122">
    <property type="entry name" value="E1-E2_ATPase"/>
    <property type="match status" value="1"/>
</dbReference>
<comment type="caution">
    <text evidence="3">The sequence shown here is derived from an EMBL/GenBank/DDBJ whole genome shotgun (WGS) entry which is preliminary data.</text>
</comment>
<keyword evidence="1" id="KW-0812">Transmembrane</keyword>
<reference evidence="3 4" key="1">
    <citation type="submission" date="2024-07" db="EMBL/GenBank/DDBJ databases">
        <title>Section-level genome sequencing and comparative genomics of Aspergillus sections Usti and Cavernicolus.</title>
        <authorList>
            <consortium name="Lawrence Berkeley National Laboratory"/>
            <person name="Nybo J.L."/>
            <person name="Vesth T.C."/>
            <person name="Theobald S."/>
            <person name="Frisvad J.C."/>
            <person name="Larsen T.O."/>
            <person name="Kjaerboelling I."/>
            <person name="Rothschild-Mancinelli K."/>
            <person name="Lyhne E.K."/>
            <person name="Kogle M.E."/>
            <person name="Barry K."/>
            <person name="Clum A."/>
            <person name="Na H."/>
            <person name="Ledsgaard L."/>
            <person name="Lin J."/>
            <person name="Lipzen A."/>
            <person name="Kuo A."/>
            <person name="Riley R."/>
            <person name="Mondo S."/>
            <person name="Labutti K."/>
            <person name="Haridas S."/>
            <person name="Pangalinan J."/>
            <person name="Salamov A.A."/>
            <person name="Simmons B.A."/>
            <person name="Magnuson J.K."/>
            <person name="Chen J."/>
            <person name="Drula E."/>
            <person name="Henrissat B."/>
            <person name="Wiebenga A."/>
            <person name="Lubbers R.J."/>
            <person name="Gomes A.C."/>
            <person name="Makela M.R."/>
            <person name="Stajich J."/>
            <person name="Grigoriev I.V."/>
            <person name="Mortensen U.H."/>
            <person name="De Vries R.P."/>
            <person name="Baker S.E."/>
            <person name="Andersen M.R."/>
        </authorList>
    </citation>
    <scope>NUCLEOTIDE SEQUENCE [LARGE SCALE GENOMIC DNA]</scope>
    <source>
        <strain evidence="3 4">CBS 123904</strain>
    </source>
</reference>
<dbReference type="InterPro" id="IPR059000">
    <property type="entry name" value="ATPase_P-type_domA"/>
</dbReference>
<feature type="transmembrane region" description="Helical" evidence="1">
    <location>
        <begin position="76"/>
        <end position="94"/>
    </location>
</feature>
<dbReference type="InterPro" id="IPR004014">
    <property type="entry name" value="ATPase_P-typ_cation-transptr_N"/>
</dbReference>
<accession>A0ABR4JMP2</accession>
<dbReference type="EMBL" id="JBFXLU010000111">
    <property type="protein sequence ID" value="KAL2841280.1"/>
    <property type="molecule type" value="Genomic_DNA"/>
</dbReference>
<proteinExistence type="predicted"/>
<dbReference type="Proteomes" id="UP001610446">
    <property type="component" value="Unassembled WGS sequence"/>
</dbReference>
<evidence type="ECO:0000313" key="3">
    <source>
        <dbReference type="EMBL" id="KAL2841280.1"/>
    </source>
</evidence>
<feature type="transmembrane region" description="Helical" evidence="1">
    <location>
        <begin position="100"/>
        <end position="121"/>
    </location>
</feature>
<keyword evidence="4" id="KW-1185">Reference proteome</keyword>
<feature type="domain" description="Cation-transporting P-type ATPase N-terminal" evidence="2">
    <location>
        <begin position="22"/>
        <end position="96"/>
    </location>
</feature>
<keyword evidence="1" id="KW-0472">Membrane</keyword>
<dbReference type="SMART" id="SM00831">
    <property type="entry name" value="Cation_ATPase_N"/>
    <property type="match status" value="1"/>
</dbReference>
<dbReference type="SUPFAM" id="SSF81653">
    <property type="entry name" value="Calcium ATPase, transduction domain A"/>
    <property type="match status" value="1"/>
</dbReference>
<name>A0ABR4JMP2_9EURO</name>
<evidence type="ECO:0000313" key="4">
    <source>
        <dbReference type="Proteomes" id="UP001610446"/>
    </source>
</evidence>